<accession>A0A1T5G2A0</accession>
<gene>
    <name evidence="2" type="ORF">SAMN05660477_02490</name>
</gene>
<name>A0A1T5G2A0_9FLAO</name>
<feature type="transmembrane region" description="Helical" evidence="1">
    <location>
        <begin position="12"/>
        <end position="29"/>
    </location>
</feature>
<feature type="transmembrane region" description="Helical" evidence="1">
    <location>
        <begin position="121"/>
        <end position="154"/>
    </location>
</feature>
<evidence type="ECO:0000256" key="1">
    <source>
        <dbReference type="SAM" id="Phobius"/>
    </source>
</evidence>
<keyword evidence="1" id="KW-0812">Transmembrane</keyword>
<keyword evidence="1" id="KW-1133">Transmembrane helix</keyword>
<dbReference type="RefSeq" id="WP_079667687.1">
    <property type="nucleotide sequence ID" value="NZ_FUYZ01000009.1"/>
</dbReference>
<protein>
    <submittedName>
        <fullName evidence="2">Uncharacterized protein</fullName>
    </submittedName>
</protein>
<evidence type="ECO:0000313" key="2">
    <source>
        <dbReference type="EMBL" id="SKC02404.1"/>
    </source>
</evidence>
<dbReference type="OrthoDB" id="6333271at2"/>
<reference evidence="2 3" key="1">
    <citation type="submission" date="2017-02" db="EMBL/GenBank/DDBJ databases">
        <authorList>
            <person name="Peterson S.W."/>
        </authorList>
    </citation>
    <scope>NUCLEOTIDE SEQUENCE [LARGE SCALE GENOMIC DNA]</scope>
    <source>
        <strain evidence="2 3">DSM 22323</strain>
    </source>
</reference>
<dbReference type="STRING" id="619805.SAMN05660477_02490"/>
<organism evidence="2 3">
    <name type="scientific">Soonwooa buanensis</name>
    <dbReference type="NCBI Taxonomy" id="619805"/>
    <lineage>
        <taxon>Bacteria</taxon>
        <taxon>Pseudomonadati</taxon>
        <taxon>Bacteroidota</taxon>
        <taxon>Flavobacteriia</taxon>
        <taxon>Flavobacteriales</taxon>
        <taxon>Weeksellaceae</taxon>
        <taxon>Chryseobacterium group</taxon>
        <taxon>Soonwooa</taxon>
    </lineage>
</organism>
<keyword evidence="1" id="KW-0472">Membrane</keyword>
<keyword evidence="3" id="KW-1185">Reference proteome</keyword>
<evidence type="ECO:0000313" key="3">
    <source>
        <dbReference type="Proteomes" id="UP000191112"/>
    </source>
</evidence>
<feature type="transmembrane region" description="Helical" evidence="1">
    <location>
        <begin position="166"/>
        <end position="185"/>
    </location>
</feature>
<proteinExistence type="predicted"/>
<feature type="transmembrane region" description="Helical" evidence="1">
    <location>
        <begin position="35"/>
        <end position="54"/>
    </location>
</feature>
<dbReference type="EMBL" id="FUYZ01000009">
    <property type="protein sequence ID" value="SKC02404.1"/>
    <property type="molecule type" value="Genomic_DNA"/>
</dbReference>
<dbReference type="Proteomes" id="UP000191112">
    <property type="component" value="Unassembled WGS sequence"/>
</dbReference>
<sequence length="187" mass="21609">MQNFKKLIPKLLLFLFIAAQVYFIVAIIKEKNLKPWFLIAFSLIVLGMALSYRKKHRLHIELKHEVHYDLFVWFLIGSFATYFLQSTVGLNTVFAAGLVGFTGSFTRHIKYQMKSAAHWPIAIYCGAFVGMTQLPYGYVFIFLSTILTAVFYTFSHHYFHGIGGKLGTLAFMGVLYAYVIYKFFLPW</sequence>
<feature type="transmembrane region" description="Helical" evidence="1">
    <location>
        <begin position="90"/>
        <end position="109"/>
    </location>
</feature>
<dbReference type="AlphaFoldDB" id="A0A1T5G2A0"/>
<feature type="transmembrane region" description="Helical" evidence="1">
    <location>
        <begin position="66"/>
        <end position="84"/>
    </location>
</feature>